<proteinExistence type="predicted"/>
<feature type="signal peptide" evidence="1">
    <location>
        <begin position="1"/>
        <end position="24"/>
    </location>
</feature>
<gene>
    <name evidence="2" type="ORF">B843_00715</name>
</gene>
<dbReference type="Proteomes" id="UP000019222">
    <property type="component" value="Chromosome"/>
</dbReference>
<evidence type="ECO:0000313" key="2">
    <source>
        <dbReference type="EMBL" id="AHI21539.1"/>
    </source>
</evidence>
<accession>W5XXX6</accession>
<dbReference type="AlphaFoldDB" id="W5XXX6"/>
<evidence type="ECO:0008006" key="4">
    <source>
        <dbReference type="Google" id="ProtNLM"/>
    </source>
</evidence>
<feature type="chain" id="PRO_5004874224" description="Secreted protein" evidence="1">
    <location>
        <begin position="25"/>
        <end position="80"/>
    </location>
</feature>
<keyword evidence="1" id="KW-0732">Signal</keyword>
<dbReference type="RefSeq" id="WP_025251612.1">
    <property type="nucleotide sequence ID" value="NZ_CP004353.1"/>
</dbReference>
<evidence type="ECO:0000313" key="3">
    <source>
        <dbReference type="Proteomes" id="UP000019222"/>
    </source>
</evidence>
<sequence>MKKFKKSFAALACTALVSAGAIGAAVSQESTGNQVPVASYINQDVNNQDTNLAKTAEAAANEVTAQQLASLTTTAAHHTS</sequence>
<evidence type="ECO:0000256" key="1">
    <source>
        <dbReference type="SAM" id="SignalP"/>
    </source>
</evidence>
<dbReference type="HOGENOM" id="CLU_2583806_0_0_11"/>
<dbReference type="PATRIC" id="fig|1224164.3.peg.143"/>
<keyword evidence="3" id="KW-1185">Reference proteome</keyword>
<name>W5XXX6_9CORY</name>
<dbReference type="EMBL" id="CP004353">
    <property type="protein sequence ID" value="AHI21539.1"/>
    <property type="molecule type" value="Genomic_DNA"/>
</dbReference>
<protein>
    <recommendedName>
        <fullName evidence="4">Secreted protein</fullName>
    </recommendedName>
</protein>
<reference evidence="2 3" key="1">
    <citation type="submission" date="2013-02" db="EMBL/GenBank/DDBJ databases">
        <title>The complete genome sequence of Corynebacterium vitaeruminis DSM 20294.</title>
        <authorList>
            <person name="Ruckert C."/>
            <person name="Albersmeier A."/>
            <person name="Kalinowski J."/>
        </authorList>
    </citation>
    <scope>NUCLEOTIDE SEQUENCE [LARGE SCALE GENOMIC DNA]</scope>
    <source>
        <strain evidence="3">ATCC 10234</strain>
    </source>
</reference>
<organism evidence="2 3">
    <name type="scientific">Corynebacterium vitaeruminis DSM 20294</name>
    <dbReference type="NCBI Taxonomy" id="1224164"/>
    <lineage>
        <taxon>Bacteria</taxon>
        <taxon>Bacillati</taxon>
        <taxon>Actinomycetota</taxon>
        <taxon>Actinomycetes</taxon>
        <taxon>Mycobacteriales</taxon>
        <taxon>Corynebacteriaceae</taxon>
        <taxon>Corynebacterium</taxon>
    </lineage>
</organism>
<dbReference type="KEGG" id="cvt:B843_00715"/>